<evidence type="ECO:0000256" key="3">
    <source>
        <dbReference type="ARBA" id="ARBA00022989"/>
    </source>
</evidence>
<dbReference type="Proteomes" id="UP000288716">
    <property type="component" value="Unassembled WGS sequence"/>
</dbReference>
<dbReference type="OrthoDB" id="422206at2759"/>
<feature type="transmembrane region" description="Helical" evidence="5">
    <location>
        <begin position="48"/>
        <end position="68"/>
    </location>
</feature>
<feature type="non-terminal residue" evidence="7">
    <location>
        <position position="143"/>
    </location>
</feature>
<keyword evidence="4 5" id="KW-0472">Membrane</keyword>
<evidence type="ECO:0000313" key="8">
    <source>
        <dbReference type="Proteomes" id="UP000288716"/>
    </source>
</evidence>
<dbReference type="Gene3D" id="1.20.1250.20">
    <property type="entry name" value="MFS general substrate transporter like domains"/>
    <property type="match status" value="1"/>
</dbReference>
<dbReference type="SUPFAM" id="SSF103473">
    <property type="entry name" value="MFS general substrate transporter"/>
    <property type="match status" value="1"/>
</dbReference>
<evidence type="ECO:0000256" key="4">
    <source>
        <dbReference type="ARBA" id="ARBA00023136"/>
    </source>
</evidence>
<dbReference type="GO" id="GO:0020037">
    <property type="term" value="F:heme binding"/>
    <property type="evidence" value="ECO:0007669"/>
    <property type="project" value="TreeGrafter"/>
</dbReference>
<evidence type="ECO:0000313" key="7">
    <source>
        <dbReference type="EMBL" id="RWS27409.1"/>
    </source>
</evidence>
<organism evidence="7 8">
    <name type="scientific">Leptotrombidium deliense</name>
    <dbReference type="NCBI Taxonomy" id="299467"/>
    <lineage>
        <taxon>Eukaryota</taxon>
        <taxon>Metazoa</taxon>
        <taxon>Ecdysozoa</taxon>
        <taxon>Arthropoda</taxon>
        <taxon>Chelicerata</taxon>
        <taxon>Arachnida</taxon>
        <taxon>Acari</taxon>
        <taxon>Acariformes</taxon>
        <taxon>Trombidiformes</taxon>
        <taxon>Prostigmata</taxon>
        <taxon>Anystina</taxon>
        <taxon>Parasitengona</taxon>
        <taxon>Trombiculoidea</taxon>
        <taxon>Trombiculidae</taxon>
        <taxon>Leptotrombidium</taxon>
    </lineage>
</organism>
<dbReference type="GO" id="GO:0016020">
    <property type="term" value="C:membrane"/>
    <property type="evidence" value="ECO:0007669"/>
    <property type="project" value="UniProtKB-SubCell"/>
</dbReference>
<dbReference type="PANTHER" id="PTHR10924:SF4">
    <property type="entry name" value="GH15861P"/>
    <property type="match status" value="1"/>
</dbReference>
<dbReference type="InterPro" id="IPR020846">
    <property type="entry name" value="MFS_dom"/>
</dbReference>
<dbReference type="PANTHER" id="PTHR10924">
    <property type="entry name" value="MAJOR FACILITATOR SUPERFAMILY PROTEIN-RELATED"/>
    <property type="match status" value="1"/>
</dbReference>
<comment type="caution">
    <text evidence="7">The sequence shown here is derived from an EMBL/GenBank/DDBJ whole genome shotgun (WGS) entry which is preliminary data.</text>
</comment>
<evidence type="ECO:0000259" key="6">
    <source>
        <dbReference type="PROSITE" id="PS50850"/>
    </source>
</evidence>
<keyword evidence="2 5" id="KW-0812">Transmembrane</keyword>
<keyword evidence="3 5" id="KW-1133">Transmembrane helix</keyword>
<feature type="transmembrane region" description="Helical" evidence="5">
    <location>
        <begin position="12"/>
        <end position="28"/>
    </location>
</feature>
<comment type="subcellular location">
    <subcellularLocation>
        <location evidence="1">Membrane</location>
        <topology evidence="1">Multi-pass membrane protein</topology>
    </subcellularLocation>
</comment>
<proteinExistence type="predicted"/>
<evidence type="ECO:0000256" key="1">
    <source>
        <dbReference type="ARBA" id="ARBA00004141"/>
    </source>
</evidence>
<feature type="domain" description="Major facilitator superfamily (MFS) profile" evidence="6">
    <location>
        <begin position="11"/>
        <end position="143"/>
    </location>
</feature>
<dbReference type="AlphaFoldDB" id="A0A443SIR2"/>
<dbReference type="PROSITE" id="PS50850">
    <property type="entry name" value="MFS"/>
    <property type="match status" value="1"/>
</dbReference>
<dbReference type="InterPro" id="IPR049680">
    <property type="entry name" value="FLVCR1-2_SLC49-like"/>
</dbReference>
<sequence>MCQQRTVSKKRFVILSLFSTLTAIQFGINNENAVIANILMKFYNISAYAVNFASVSDNVLFLLLMIPSSYSIKKFGVRKNIMFGATCLSFGTLVKSFSAKSNRFHLLLTGQYIAAIGSSFTYPLFLQLPRIWFPKDEIATAIS</sequence>
<evidence type="ECO:0000256" key="5">
    <source>
        <dbReference type="SAM" id="Phobius"/>
    </source>
</evidence>
<evidence type="ECO:0000256" key="2">
    <source>
        <dbReference type="ARBA" id="ARBA00022692"/>
    </source>
</evidence>
<name>A0A443SIR2_9ACAR</name>
<reference evidence="7 8" key="1">
    <citation type="journal article" date="2018" name="Gigascience">
        <title>Genomes of trombidid mites reveal novel predicted allergens and laterally-transferred genes associated with secondary metabolism.</title>
        <authorList>
            <person name="Dong X."/>
            <person name="Chaisiri K."/>
            <person name="Xia D."/>
            <person name="Armstrong S.D."/>
            <person name="Fang Y."/>
            <person name="Donnelly M.J."/>
            <person name="Kadowaki T."/>
            <person name="McGarry J.W."/>
            <person name="Darby A.C."/>
            <person name="Makepeace B.L."/>
        </authorList>
    </citation>
    <scope>NUCLEOTIDE SEQUENCE [LARGE SCALE GENOMIC DNA]</scope>
    <source>
        <strain evidence="7">UoL-UT</strain>
    </source>
</reference>
<accession>A0A443SIR2</accession>
<keyword evidence="7" id="KW-0675">Receptor</keyword>
<dbReference type="GO" id="GO:0097037">
    <property type="term" value="P:heme export"/>
    <property type="evidence" value="ECO:0007669"/>
    <property type="project" value="TreeGrafter"/>
</dbReference>
<dbReference type="VEuPathDB" id="VectorBase:LDEU004630"/>
<keyword evidence="8" id="KW-1185">Reference proteome</keyword>
<gene>
    <name evidence="7" type="ORF">B4U80_13719</name>
</gene>
<dbReference type="EMBL" id="NCKV01002036">
    <property type="protein sequence ID" value="RWS27409.1"/>
    <property type="molecule type" value="Genomic_DNA"/>
</dbReference>
<dbReference type="InterPro" id="IPR036259">
    <property type="entry name" value="MFS_trans_sf"/>
</dbReference>
<protein>
    <submittedName>
        <fullName evidence="7">Feline leukemia virus subgroup C receptor-related protein 2-like protein</fullName>
    </submittedName>
</protein>
<feature type="transmembrane region" description="Helical" evidence="5">
    <location>
        <begin position="104"/>
        <end position="125"/>
    </location>
</feature>
<dbReference type="GO" id="GO:0015232">
    <property type="term" value="F:heme transmembrane transporter activity"/>
    <property type="evidence" value="ECO:0007669"/>
    <property type="project" value="TreeGrafter"/>
</dbReference>